<accession>A0A1F5PEX6</accession>
<reference evidence="2 3" key="1">
    <citation type="journal article" date="2016" name="Nat. Commun.">
        <title>Thousands of microbial genomes shed light on interconnected biogeochemical processes in an aquifer system.</title>
        <authorList>
            <person name="Anantharaman K."/>
            <person name="Brown C.T."/>
            <person name="Hug L.A."/>
            <person name="Sharon I."/>
            <person name="Castelle C.J."/>
            <person name="Probst A.J."/>
            <person name="Thomas B.C."/>
            <person name="Singh A."/>
            <person name="Wilkins M.J."/>
            <person name="Karaoz U."/>
            <person name="Brodie E.L."/>
            <person name="Williams K.H."/>
            <person name="Hubbard S.S."/>
            <person name="Banfield J.F."/>
        </authorList>
    </citation>
    <scope>NUCLEOTIDE SEQUENCE [LARGE SCALE GENOMIC DNA]</scope>
</reference>
<feature type="transmembrane region" description="Helical" evidence="1">
    <location>
        <begin position="12"/>
        <end position="36"/>
    </location>
</feature>
<keyword evidence="1" id="KW-0812">Transmembrane</keyword>
<dbReference type="AlphaFoldDB" id="A0A1F5PEX6"/>
<dbReference type="EMBL" id="MFEO01000033">
    <property type="protein sequence ID" value="OGE88471.1"/>
    <property type="molecule type" value="Genomic_DNA"/>
</dbReference>
<gene>
    <name evidence="2" type="ORF">A2722_01055</name>
</gene>
<evidence type="ECO:0000256" key="1">
    <source>
        <dbReference type="SAM" id="Phobius"/>
    </source>
</evidence>
<sequence>MDTLIHADIFFFITTIAVIAIGGVIVIAGFYIVSILSDFKDLSRRVKREGELISEDLSELRSKAKTEGVRLSHFIDFFSKRSKTRGKK</sequence>
<dbReference type="Proteomes" id="UP000178377">
    <property type="component" value="Unassembled WGS sequence"/>
</dbReference>
<dbReference type="STRING" id="1817828.A2722_01055"/>
<organism evidence="2 3">
    <name type="scientific">Candidatus Doudnabacteria bacterium RIFCSPHIGHO2_01_FULL_50_11</name>
    <dbReference type="NCBI Taxonomy" id="1817828"/>
    <lineage>
        <taxon>Bacteria</taxon>
        <taxon>Candidatus Doudnaibacteriota</taxon>
    </lineage>
</organism>
<proteinExistence type="predicted"/>
<evidence type="ECO:0000313" key="2">
    <source>
        <dbReference type="EMBL" id="OGE88471.1"/>
    </source>
</evidence>
<keyword evidence="1" id="KW-0472">Membrane</keyword>
<evidence type="ECO:0000313" key="3">
    <source>
        <dbReference type="Proteomes" id="UP000178377"/>
    </source>
</evidence>
<comment type="caution">
    <text evidence="2">The sequence shown here is derived from an EMBL/GenBank/DDBJ whole genome shotgun (WGS) entry which is preliminary data.</text>
</comment>
<name>A0A1F5PEX6_9BACT</name>
<keyword evidence="1" id="KW-1133">Transmembrane helix</keyword>
<protein>
    <submittedName>
        <fullName evidence="2">Uncharacterized protein</fullName>
    </submittedName>
</protein>